<feature type="domain" description="DNA replication regulator Sld3 C-terminal" evidence="2">
    <location>
        <begin position="206"/>
        <end position="547"/>
    </location>
</feature>
<comment type="caution">
    <text evidence="3">The sequence shown here is derived from an EMBL/GenBank/DDBJ whole genome shotgun (WGS) entry which is preliminary data.</text>
</comment>
<dbReference type="Proteomes" id="UP000019462">
    <property type="component" value="Unassembled WGS sequence"/>
</dbReference>
<feature type="compositionally biased region" description="Polar residues" evidence="1">
    <location>
        <begin position="524"/>
        <end position="536"/>
    </location>
</feature>
<protein>
    <recommendedName>
        <fullName evidence="2">DNA replication regulator Sld3 C-terminal domain-containing protein</fullName>
    </recommendedName>
</protein>
<dbReference type="HOGENOM" id="CLU_436122_0_0_1"/>
<dbReference type="EMBL" id="AWNI01000011">
    <property type="protein sequence ID" value="ETS62338.1"/>
    <property type="molecule type" value="Genomic_DNA"/>
</dbReference>
<feature type="region of interest" description="Disordered" evidence="1">
    <location>
        <begin position="239"/>
        <end position="290"/>
    </location>
</feature>
<evidence type="ECO:0000313" key="4">
    <source>
        <dbReference type="Proteomes" id="UP000019462"/>
    </source>
</evidence>
<feature type="compositionally biased region" description="Basic and acidic residues" evidence="1">
    <location>
        <begin position="259"/>
        <end position="269"/>
    </location>
</feature>
<name>W3VL08_MOEAP</name>
<organism evidence="3 4">
    <name type="scientific">Moesziomyces aphidis</name>
    <name type="common">Pseudozyma aphidis</name>
    <dbReference type="NCBI Taxonomy" id="84754"/>
    <lineage>
        <taxon>Eukaryota</taxon>
        <taxon>Fungi</taxon>
        <taxon>Dikarya</taxon>
        <taxon>Basidiomycota</taxon>
        <taxon>Ustilaginomycotina</taxon>
        <taxon>Ustilaginomycetes</taxon>
        <taxon>Ustilaginales</taxon>
        <taxon>Ustilaginaceae</taxon>
        <taxon>Moesziomyces</taxon>
    </lineage>
</organism>
<dbReference type="InterPro" id="IPR013948">
    <property type="entry name" value="DNA_replication_reg_Sld3_C"/>
</dbReference>
<feature type="region of interest" description="Disordered" evidence="1">
    <location>
        <begin position="515"/>
        <end position="543"/>
    </location>
</feature>
<evidence type="ECO:0000256" key="1">
    <source>
        <dbReference type="SAM" id="MobiDB-lite"/>
    </source>
</evidence>
<gene>
    <name evidence="3" type="ORF">PaG_03420</name>
</gene>
<dbReference type="OrthoDB" id="2551383at2759"/>
<sequence>MAGGAFVAVEAHLDLPPPISSSRRRRHHDDTLMVATDVLAASTSAVPSAPTHISTLLGVTYACHLDQPDSDLWFSSSHASTSQTDTSACSGNSLSERYAECLWLGEHHTGLGHFLDCIDRLHLSHELDDIVLGLCQLIKSRSAIALRHRAVADTLLKTSESTDDALELEGLSKYEVDLGRRAVERAVPRSKPREAADAELGSLRERWTSSMESRENQLQILVTLSLLQIVSQEPKALETARSRMSLPSATSNAPAADMDAAKSGKEPPRKRSRKLEKAKRWRGTRPHGDMEDAFAWNSQVRRRHASEWSHDEADRAEADVLEMQGGEVLAMDHLSKRLEALVDILCLRQVASGIDTELESLLNDSIDAVKTEHAGGGGGRGVLLGSSVRKLVEEDELDDAQWLCSCVVEPHFEASLPRQCSLFRSKCFVSLQSRTPARPTKVARTGSLGSPTMRSAAPLASIRSPPNGGLSRVLEKELAGRKARRNPTTKRSVALGQGREVDMGRRLARSVSVTLDREKGTRSGVFSRSSNASTLDESGASLKERSGSVYSSAALGAKAGVSLSQSFAASSQSSGRRLLVLSTPQKEPASRVMGATHHHFSQMDKPKLVFPSLVLESPTHDGLSAPRGAMGRFAERSLSFNALGDLRVPRSPSPDER</sequence>
<evidence type="ECO:0000259" key="2">
    <source>
        <dbReference type="Pfam" id="PF08639"/>
    </source>
</evidence>
<feature type="region of interest" description="Disordered" evidence="1">
    <location>
        <begin position="438"/>
        <end position="470"/>
    </location>
</feature>
<keyword evidence="4" id="KW-1185">Reference proteome</keyword>
<dbReference type="Pfam" id="PF08639">
    <property type="entry name" value="Sld3_STD"/>
    <property type="match status" value="1"/>
</dbReference>
<reference evidence="3 4" key="1">
    <citation type="journal article" date="2014" name="Genome Announc.">
        <title>Genome sequence of the basidiomycetous fungus Pseudozyma aphidis DSM70725, an efficient producer of biosurfactant mannosylerythritol lipids.</title>
        <authorList>
            <person name="Lorenz S."/>
            <person name="Guenther M."/>
            <person name="Grumaz C."/>
            <person name="Rupp S."/>
            <person name="Zibek S."/>
            <person name="Sohn K."/>
        </authorList>
    </citation>
    <scope>NUCLEOTIDE SEQUENCE [LARGE SCALE GENOMIC DNA]</scope>
    <source>
        <strain evidence="4">ATCC 32657 / CBS 517.83 / DSM 70725 / JCM 10318 / NBRC 10182 / NRRL Y-7954 / St-0401</strain>
    </source>
</reference>
<proteinExistence type="predicted"/>
<feature type="compositionally biased region" description="Basic residues" evidence="1">
    <location>
        <begin position="270"/>
        <end position="285"/>
    </location>
</feature>
<evidence type="ECO:0000313" key="3">
    <source>
        <dbReference type="EMBL" id="ETS62338.1"/>
    </source>
</evidence>
<dbReference type="AlphaFoldDB" id="W3VL08"/>
<accession>W3VL08</accession>